<dbReference type="RefSeq" id="WP_200352766.1">
    <property type="nucleotide sequence ID" value="NZ_BAABHZ010000001.1"/>
</dbReference>
<dbReference type="Proteomes" id="UP000600139">
    <property type="component" value="Unassembled WGS sequence"/>
</dbReference>
<reference evidence="1" key="1">
    <citation type="submission" date="2021-01" db="EMBL/GenBank/DDBJ databases">
        <title>Modified the classification status of verrucomicrobia.</title>
        <authorList>
            <person name="Feng X."/>
        </authorList>
    </citation>
    <scope>NUCLEOTIDE SEQUENCE</scope>
    <source>
        <strain evidence="1">JCM 18052</strain>
    </source>
</reference>
<sequence>MIYKTLVFDFDGTIADTLGETRLIFNRIAPDYGIREVAEHELDHLRHLSLKELLDHLEIPKRRVPALISRGTGMMRSNITQLKLIEGMPEVLTELRRHVRSFGILTSNATANVDLFLRTHGLRDQFDFISSTSKLTGKSKHLKAIRKTFSLREGEMLYIGDELRDVKASQKAGIPIAAVTWGFNSRESLAAAEPNYLFDQPLDFLSLLTECC</sequence>
<dbReference type="PANTHER" id="PTHR43434">
    <property type="entry name" value="PHOSPHOGLYCOLATE PHOSPHATASE"/>
    <property type="match status" value="1"/>
</dbReference>
<dbReference type="InterPro" id="IPR036412">
    <property type="entry name" value="HAD-like_sf"/>
</dbReference>
<name>A0A934VDB2_9BACT</name>
<dbReference type="InterPro" id="IPR050155">
    <property type="entry name" value="HAD-like_hydrolase_sf"/>
</dbReference>
<dbReference type="PANTHER" id="PTHR43434:SF13">
    <property type="entry name" value="PHOSPHOGLYCOLATE PHOSPHATASE"/>
    <property type="match status" value="1"/>
</dbReference>
<accession>A0A934VDB2</accession>
<proteinExistence type="predicted"/>
<dbReference type="NCBIfam" id="TIGR01549">
    <property type="entry name" value="HAD-SF-IA-v1"/>
    <property type="match status" value="1"/>
</dbReference>
<dbReference type="Gene3D" id="1.10.150.240">
    <property type="entry name" value="Putative phosphatase, domain 2"/>
    <property type="match status" value="1"/>
</dbReference>
<dbReference type="EMBL" id="JAENIK010000012">
    <property type="protein sequence ID" value="MBK1817836.1"/>
    <property type="molecule type" value="Genomic_DNA"/>
</dbReference>
<dbReference type="GO" id="GO:0006281">
    <property type="term" value="P:DNA repair"/>
    <property type="evidence" value="ECO:0007669"/>
    <property type="project" value="TreeGrafter"/>
</dbReference>
<dbReference type="InterPro" id="IPR023214">
    <property type="entry name" value="HAD_sf"/>
</dbReference>
<organism evidence="1 2">
    <name type="scientific">Luteolibacter yonseiensis</name>
    <dbReference type="NCBI Taxonomy" id="1144680"/>
    <lineage>
        <taxon>Bacteria</taxon>
        <taxon>Pseudomonadati</taxon>
        <taxon>Verrucomicrobiota</taxon>
        <taxon>Verrucomicrobiia</taxon>
        <taxon>Verrucomicrobiales</taxon>
        <taxon>Verrucomicrobiaceae</taxon>
        <taxon>Luteolibacter</taxon>
    </lineage>
</organism>
<gene>
    <name evidence="1" type="ORF">JIN84_19605</name>
</gene>
<dbReference type="SFLD" id="SFLDS00003">
    <property type="entry name" value="Haloacid_Dehalogenase"/>
    <property type="match status" value="1"/>
</dbReference>
<protein>
    <submittedName>
        <fullName evidence="1">HAD-IA family hydrolase</fullName>
    </submittedName>
</protein>
<dbReference type="Gene3D" id="3.40.50.1000">
    <property type="entry name" value="HAD superfamily/HAD-like"/>
    <property type="match status" value="1"/>
</dbReference>
<dbReference type="AlphaFoldDB" id="A0A934VDB2"/>
<dbReference type="GO" id="GO:0008967">
    <property type="term" value="F:phosphoglycolate phosphatase activity"/>
    <property type="evidence" value="ECO:0007669"/>
    <property type="project" value="TreeGrafter"/>
</dbReference>
<keyword evidence="2" id="KW-1185">Reference proteome</keyword>
<dbReference type="InterPro" id="IPR023198">
    <property type="entry name" value="PGP-like_dom2"/>
</dbReference>
<dbReference type="InterPro" id="IPR041492">
    <property type="entry name" value="HAD_2"/>
</dbReference>
<dbReference type="Pfam" id="PF13419">
    <property type="entry name" value="HAD_2"/>
    <property type="match status" value="1"/>
</dbReference>
<evidence type="ECO:0000313" key="1">
    <source>
        <dbReference type="EMBL" id="MBK1817836.1"/>
    </source>
</evidence>
<keyword evidence="1" id="KW-0378">Hydrolase</keyword>
<dbReference type="SFLD" id="SFLDG01129">
    <property type="entry name" value="C1.5:_HAD__Beta-PGM__Phosphata"/>
    <property type="match status" value="1"/>
</dbReference>
<evidence type="ECO:0000313" key="2">
    <source>
        <dbReference type="Proteomes" id="UP000600139"/>
    </source>
</evidence>
<dbReference type="GO" id="GO:0005829">
    <property type="term" value="C:cytosol"/>
    <property type="evidence" value="ECO:0007669"/>
    <property type="project" value="TreeGrafter"/>
</dbReference>
<comment type="caution">
    <text evidence="1">The sequence shown here is derived from an EMBL/GenBank/DDBJ whole genome shotgun (WGS) entry which is preliminary data.</text>
</comment>
<dbReference type="InterPro" id="IPR006439">
    <property type="entry name" value="HAD-SF_hydro_IA"/>
</dbReference>
<dbReference type="SUPFAM" id="SSF56784">
    <property type="entry name" value="HAD-like"/>
    <property type="match status" value="1"/>
</dbReference>